<keyword evidence="3" id="KW-1185">Reference proteome</keyword>
<dbReference type="AlphaFoldDB" id="A0A5P9Q695"/>
<keyword evidence="2" id="KW-0808">Transferase</keyword>
<dbReference type="InterPro" id="IPR000182">
    <property type="entry name" value="GNAT_dom"/>
</dbReference>
<dbReference type="InterPro" id="IPR016181">
    <property type="entry name" value="Acyl_CoA_acyltransferase"/>
</dbReference>
<sequence length="208" mass="22264">MTTPVQPLPIRPARADDDTEVDRIYDVCLRTGASGADATDQFADPRLLGEVYAGPYLRFAPDLAFVLDGGPGGVVGYVLGAADTAAFEEELERSWWPGLRRRYPRGTFPEGSPDAGVVGLIHEPPRAPAELLADYPAHLHVDLLPEAQGGGNGRRLIETLLDALRSRGVAGVHLGVAADNVNAQGFYEHVGFRRVAQAPGLVYGLRLS</sequence>
<reference evidence="2 3" key="1">
    <citation type="submission" date="2019-10" db="EMBL/GenBank/DDBJ databases">
        <title>Genome sequence of Luteimicrobium xylanilyticum HY-24.</title>
        <authorList>
            <person name="Kim D.Y."/>
            <person name="Park H.-Y."/>
        </authorList>
    </citation>
    <scope>NUCLEOTIDE SEQUENCE [LARGE SCALE GENOMIC DNA]</scope>
    <source>
        <strain evidence="2 3">HY-24</strain>
    </source>
</reference>
<dbReference type="SUPFAM" id="SSF55729">
    <property type="entry name" value="Acyl-CoA N-acyltransferases (Nat)"/>
    <property type="match status" value="1"/>
</dbReference>
<dbReference type="RefSeq" id="WP_036954588.1">
    <property type="nucleotide sequence ID" value="NZ_BAABIH010000013.1"/>
</dbReference>
<keyword evidence="2" id="KW-0326">Glycosidase</keyword>
<name>A0A5P9Q695_9MICO</name>
<dbReference type="KEGG" id="lxl:KDY119_00404"/>
<dbReference type="InterPro" id="IPR051822">
    <property type="entry name" value="Glycosyl_Hydrolase_84"/>
</dbReference>
<dbReference type="Proteomes" id="UP000326702">
    <property type="component" value="Chromosome"/>
</dbReference>
<dbReference type="GO" id="GO:0061733">
    <property type="term" value="F:protein-lysine-acetyltransferase activity"/>
    <property type="evidence" value="ECO:0007669"/>
    <property type="project" value="UniProtKB-EC"/>
</dbReference>
<accession>A0A5P9Q695</accession>
<evidence type="ECO:0000259" key="1">
    <source>
        <dbReference type="PROSITE" id="PS51186"/>
    </source>
</evidence>
<dbReference type="PANTHER" id="PTHR13170:SF16">
    <property type="entry name" value="PROTEIN O-GLCNACASE"/>
    <property type="match status" value="1"/>
</dbReference>
<dbReference type="PROSITE" id="PS51186">
    <property type="entry name" value="GNAT"/>
    <property type="match status" value="1"/>
</dbReference>
<keyword evidence="2" id="KW-0012">Acyltransferase</keyword>
<organism evidence="2 3">
    <name type="scientific">Luteimicrobium xylanilyticum</name>
    <dbReference type="NCBI Taxonomy" id="1133546"/>
    <lineage>
        <taxon>Bacteria</taxon>
        <taxon>Bacillati</taxon>
        <taxon>Actinomycetota</taxon>
        <taxon>Actinomycetes</taxon>
        <taxon>Micrococcales</taxon>
        <taxon>Luteimicrobium</taxon>
    </lineage>
</organism>
<dbReference type="EC" id="2.3.1.48" evidence="2"/>
<dbReference type="Pfam" id="PF00583">
    <property type="entry name" value="Acetyltransf_1"/>
    <property type="match status" value="1"/>
</dbReference>
<dbReference type="EMBL" id="CP045529">
    <property type="protein sequence ID" value="QFU96913.1"/>
    <property type="molecule type" value="Genomic_DNA"/>
</dbReference>
<evidence type="ECO:0000313" key="3">
    <source>
        <dbReference type="Proteomes" id="UP000326702"/>
    </source>
</evidence>
<dbReference type="PANTHER" id="PTHR13170">
    <property type="entry name" value="O-GLCNACASE"/>
    <property type="match status" value="1"/>
</dbReference>
<protein>
    <submittedName>
        <fullName evidence="2">Protein O-GlcNAcase</fullName>
        <ecNumber evidence="2">2.3.1.48</ecNumber>
        <ecNumber evidence="2">3.2.1.169</ecNumber>
    </submittedName>
</protein>
<dbReference type="Gene3D" id="3.40.630.30">
    <property type="match status" value="1"/>
</dbReference>
<gene>
    <name evidence="2" type="ORF">KDY119_00404</name>
</gene>
<evidence type="ECO:0000313" key="2">
    <source>
        <dbReference type="EMBL" id="QFU96913.1"/>
    </source>
</evidence>
<feature type="domain" description="N-acetyltransferase" evidence="1">
    <location>
        <begin position="74"/>
        <end position="208"/>
    </location>
</feature>
<keyword evidence="2" id="KW-0378">Hydrolase</keyword>
<dbReference type="CDD" id="cd04301">
    <property type="entry name" value="NAT_SF"/>
    <property type="match status" value="1"/>
</dbReference>
<proteinExistence type="predicted"/>
<dbReference type="GO" id="GO:0102571">
    <property type="term" value="F:[protein]-3-O-(N-acetyl-D-glucosaminyl)-L-serine/L-threonine O-N-acetyl-alpha-D-glucosaminase activity"/>
    <property type="evidence" value="ECO:0007669"/>
    <property type="project" value="UniProtKB-EC"/>
</dbReference>
<dbReference type="EC" id="3.2.1.169" evidence="2"/>